<organism evidence="1 2">
    <name type="scientific">Asticcacaulis excentricus</name>
    <dbReference type="NCBI Taxonomy" id="78587"/>
    <lineage>
        <taxon>Bacteria</taxon>
        <taxon>Pseudomonadati</taxon>
        <taxon>Pseudomonadota</taxon>
        <taxon>Alphaproteobacteria</taxon>
        <taxon>Caulobacterales</taxon>
        <taxon>Caulobacteraceae</taxon>
        <taxon>Asticcacaulis</taxon>
    </lineage>
</organism>
<proteinExistence type="predicted"/>
<dbReference type="AlphaFoldDB" id="A0A3G9G6Y7"/>
<accession>A0A3G9G6Y7</accession>
<name>A0A3G9G6Y7_9CAUL</name>
<reference evidence="2" key="2">
    <citation type="journal article" date="2017" name="Plant Physiol. Biochem.">
        <title>Differential oxidative and antioxidative response of duckweed Lemna minor toward plant growth promoting/inhibiting bacteria.</title>
        <authorList>
            <person name="Ishizawa H."/>
            <person name="Kuroda M."/>
            <person name="Morikawa M."/>
            <person name="Ike M."/>
        </authorList>
    </citation>
    <scope>NUCLEOTIDE SEQUENCE [LARGE SCALE GENOMIC DNA]</scope>
    <source>
        <strain evidence="2">M6</strain>
    </source>
</reference>
<protein>
    <recommendedName>
        <fullName evidence="3">Cytoplasmic protein</fullName>
    </recommendedName>
</protein>
<dbReference type="OrthoDB" id="361944at2"/>
<sequence length="107" mass="12380">MKSTVSKVVRYELDIDNPPPLTDQQRAELKALSERPDSDIDYSDIPPLTDDFFKNAVRGRFYKPVKQQATVRIDADVLDWLKASGRGYQTRLNAILRKEMLADLKRR</sequence>
<evidence type="ECO:0008006" key="3">
    <source>
        <dbReference type="Google" id="ProtNLM"/>
    </source>
</evidence>
<dbReference type="EMBL" id="AP018827">
    <property type="protein sequence ID" value="BBF80903.1"/>
    <property type="molecule type" value="Genomic_DNA"/>
</dbReference>
<dbReference type="InterPro" id="IPR025528">
    <property type="entry name" value="BrnA_antitoxin"/>
</dbReference>
<dbReference type="RefSeq" id="WP_126422954.1">
    <property type="nucleotide sequence ID" value="NZ_AP018827.1"/>
</dbReference>
<evidence type="ECO:0000313" key="1">
    <source>
        <dbReference type="EMBL" id="BBF80903.1"/>
    </source>
</evidence>
<dbReference type="Pfam" id="PF14384">
    <property type="entry name" value="BrnA_antitoxin"/>
    <property type="match status" value="1"/>
</dbReference>
<evidence type="ECO:0000313" key="2">
    <source>
        <dbReference type="Proteomes" id="UP000278756"/>
    </source>
</evidence>
<gene>
    <name evidence="1" type="ORF">EM6_1496</name>
</gene>
<dbReference type="Proteomes" id="UP000278756">
    <property type="component" value="Chromosome 1"/>
</dbReference>
<reference evidence="2" key="1">
    <citation type="journal article" date="2017" name="Biotechnol. Biofuels">
        <title>Evaluation of environmental bacterial communities as a factor affecting the growth of duckweed Lemna minor.</title>
        <authorList>
            <person name="Ishizawa H."/>
            <person name="Kuroda M."/>
            <person name="Morikawa M."/>
            <person name="Ike M."/>
        </authorList>
    </citation>
    <scope>NUCLEOTIDE SEQUENCE [LARGE SCALE GENOMIC DNA]</scope>
    <source>
        <strain evidence="2">M6</strain>
    </source>
</reference>